<sequence>MDVIFEPQRGRPFSIEVGYFDTVQEIKEKIQKYQGIPMTTQTLIFNGRVLQDERNVEHCEILQNSHVQLVVVDAASPQNLHKAEEPSPSPSTKLQLNVKSASLKAHVPVEIDANDTVVRLKEKIHEIEGVPAGHLALQANGTELQDHQSVRECELLDNSEVEVSVKQCSPTTSAAPGSSKKLKVMVLTKCRTKRIAVEVSASDNVGELRKELQKLQKSDQLHLPQEGYFFIYKQKLRDEGGSFRWHHVGQGNTIEIFNGSVTGGSYLHFYLPPS</sequence>
<dbReference type="InterPro" id="IPR019956">
    <property type="entry name" value="Ubiquitin_dom"/>
</dbReference>
<dbReference type="FunCoup" id="A0A059BKC9">
    <property type="interactions" value="62"/>
</dbReference>
<dbReference type="GO" id="GO:0005654">
    <property type="term" value="C:nucleoplasm"/>
    <property type="evidence" value="ECO:0000318"/>
    <property type="project" value="GO_Central"/>
</dbReference>
<dbReference type="InParanoid" id="A0A059BKC9"/>
<dbReference type="PANTHER" id="PTHR10621">
    <property type="entry name" value="UV EXCISION REPAIR PROTEIN RAD23"/>
    <property type="match status" value="1"/>
</dbReference>
<dbReference type="Gene3D" id="3.10.20.90">
    <property type="entry name" value="Phosphatidylinositol 3-kinase Catalytic Subunit, Chain A, domain 1"/>
    <property type="match status" value="3"/>
</dbReference>
<name>A0A059BKC9_EUCGR</name>
<dbReference type="InterPro" id="IPR019954">
    <property type="entry name" value="Ubiquitin_CS"/>
</dbReference>
<evidence type="ECO:0000313" key="2">
    <source>
        <dbReference type="EMBL" id="KCW66336.1"/>
    </source>
</evidence>
<dbReference type="KEGG" id="egr:104451129"/>
<dbReference type="GO" id="GO:0070628">
    <property type="term" value="F:proteasome binding"/>
    <property type="evidence" value="ECO:0000318"/>
    <property type="project" value="GO_Central"/>
</dbReference>
<evidence type="ECO:0000259" key="1">
    <source>
        <dbReference type="PROSITE" id="PS50053"/>
    </source>
</evidence>
<reference evidence="2" key="1">
    <citation type="submission" date="2013-07" db="EMBL/GenBank/DDBJ databases">
        <title>The genome of Eucalyptus grandis.</title>
        <authorList>
            <person name="Schmutz J."/>
            <person name="Hayes R."/>
            <person name="Myburg A."/>
            <person name="Tuskan G."/>
            <person name="Grattapaglia D."/>
            <person name="Rokhsar D.S."/>
        </authorList>
    </citation>
    <scope>NUCLEOTIDE SEQUENCE</scope>
    <source>
        <tissue evidence="2">Leaf extractions</tissue>
    </source>
</reference>
<dbReference type="CDD" id="cd17039">
    <property type="entry name" value="Ubl_ubiquitin_like"/>
    <property type="match status" value="2"/>
</dbReference>
<dbReference type="GO" id="GO:0005829">
    <property type="term" value="C:cytosol"/>
    <property type="evidence" value="ECO:0000318"/>
    <property type="project" value="GO_Central"/>
</dbReference>
<dbReference type="PROSITE" id="PS00299">
    <property type="entry name" value="UBIQUITIN_1"/>
    <property type="match status" value="1"/>
</dbReference>
<dbReference type="InterPro" id="IPR029071">
    <property type="entry name" value="Ubiquitin-like_domsf"/>
</dbReference>
<dbReference type="SMART" id="SM00213">
    <property type="entry name" value="UBQ"/>
    <property type="match status" value="3"/>
</dbReference>
<dbReference type="SUPFAM" id="SSF54236">
    <property type="entry name" value="Ubiquitin-like"/>
    <property type="match status" value="3"/>
</dbReference>
<dbReference type="InterPro" id="IPR000626">
    <property type="entry name" value="Ubiquitin-like_dom"/>
</dbReference>
<proteinExistence type="predicted"/>
<dbReference type="Pfam" id="PF00240">
    <property type="entry name" value="ubiquitin"/>
    <property type="match status" value="2"/>
</dbReference>
<dbReference type="OrthoDB" id="419317at2759"/>
<feature type="domain" description="Ubiquitin-like" evidence="1">
    <location>
        <begin position="1"/>
        <end position="76"/>
    </location>
</feature>
<feature type="domain" description="Ubiquitin-like" evidence="1">
    <location>
        <begin position="94"/>
        <end position="170"/>
    </location>
</feature>
<dbReference type="EMBL" id="KK198758">
    <property type="protein sequence ID" value="KCW66336.1"/>
    <property type="molecule type" value="Genomic_DNA"/>
</dbReference>
<organism evidence="2">
    <name type="scientific">Eucalyptus grandis</name>
    <name type="common">Flooded gum</name>
    <dbReference type="NCBI Taxonomy" id="71139"/>
    <lineage>
        <taxon>Eukaryota</taxon>
        <taxon>Viridiplantae</taxon>
        <taxon>Streptophyta</taxon>
        <taxon>Embryophyta</taxon>
        <taxon>Tracheophyta</taxon>
        <taxon>Spermatophyta</taxon>
        <taxon>Magnoliopsida</taxon>
        <taxon>eudicotyledons</taxon>
        <taxon>Gunneridae</taxon>
        <taxon>Pentapetalae</taxon>
        <taxon>rosids</taxon>
        <taxon>malvids</taxon>
        <taxon>Myrtales</taxon>
        <taxon>Myrtaceae</taxon>
        <taxon>Myrtoideae</taxon>
        <taxon>Eucalypteae</taxon>
        <taxon>Eucalyptus</taxon>
    </lineage>
</organism>
<gene>
    <name evidence="2" type="ORF">EUGRSUZ_F00162</name>
</gene>
<dbReference type="PROSITE" id="PS50053">
    <property type="entry name" value="UBIQUITIN_2"/>
    <property type="match status" value="2"/>
</dbReference>
<dbReference type="OMA" id="KVHGQMD"/>
<dbReference type="PANTHER" id="PTHR10621:SF38">
    <property type="entry name" value="UBIQUITIN DOMAIN-CONTAINING PROTEIN 7SL RNA1-RELATED"/>
    <property type="match status" value="1"/>
</dbReference>
<dbReference type="FunFam" id="3.10.20.90:FF:000341">
    <property type="entry name" value="Ubiquitin-like superfamily protein"/>
    <property type="match status" value="1"/>
</dbReference>
<dbReference type="STRING" id="71139.A0A059BKC9"/>
<dbReference type="PRINTS" id="PR00348">
    <property type="entry name" value="UBIQUITIN"/>
</dbReference>
<dbReference type="GO" id="GO:0031593">
    <property type="term" value="F:polyubiquitin modification-dependent protein binding"/>
    <property type="evidence" value="ECO:0000318"/>
    <property type="project" value="GO_Central"/>
</dbReference>
<dbReference type="GO" id="GO:0043130">
    <property type="term" value="F:ubiquitin binding"/>
    <property type="evidence" value="ECO:0000318"/>
    <property type="project" value="GO_Central"/>
</dbReference>
<dbReference type="Gramene" id="KCW66336">
    <property type="protein sequence ID" value="KCW66336"/>
    <property type="gene ID" value="EUGRSUZ_F00162"/>
</dbReference>
<accession>A0A059BKC9</accession>
<dbReference type="AlphaFoldDB" id="A0A059BKC9"/>
<protein>
    <recommendedName>
        <fullName evidence="1">Ubiquitin-like domain-containing protein</fullName>
    </recommendedName>
</protein>
<dbReference type="eggNOG" id="KOG0001">
    <property type="taxonomic scope" value="Eukaryota"/>
</dbReference>
<dbReference type="GO" id="GO:0043161">
    <property type="term" value="P:proteasome-mediated ubiquitin-dependent protein catabolic process"/>
    <property type="evidence" value="ECO:0000318"/>
    <property type="project" value="GO_Central"/>
</dbReference>